<dbReference type="CDD" id="cd06327">
    <property type="entry name" value="PBP1_SBP-like"/>
    <property type="match status" value="1"/>
</dbReference>
<dbReference type="Gene3D" id="3.40.50.2300">
    <property type="match status" value="2"/>
</dbReference>
<reference evidence="6 7" key="1">
    <citation type="submission" date="2018-12" db="EMBL/GenBank/DDBJ databases">
        <title>bacterium Hansschlegelia zhihuaiae S113.</title>
        <authorList>
            <person name="He J."/>
        </authorList>
    </citation>
    <scope>NUCLEOTIDE SEQUENCE [LARGE SCALE GENOMIC DNA]</scope>
    <source>
        <strain evidence="6 7">S 113</strain>
    </source>
</reference>
<keyword evidence="7" id="KW-1185">Reference proteome</keyword>
<dbReference type="PANTHER" id="PTHR30483">
    <property type="entry name" value="LEUCINE-SPECIFIC-BINDING PROTEIN"/>
    <property type="match status" value="1"/>
</dbReference>
<protein>
    <submittedName>
        <fullName evidence="6">ABC transporter substrate-binding protein</fullName>
    </submittedName>
</protein>
<comment type="similarity">
    <text evidence="1">Belongs to the leucine-binding protein family.</text>
</comment>
<dbReference type="RefSeq" id="WP_128775586.1">
    <property type="nucleotide sequence ID" value="NZ_RYFI01000001.1"/>
</dbReference>
<dbReference type="AlphaFoldDB" id="A0A4Q0MNL7"/>
<dbReference type="Proteomes" id="UP000289708">
    <property type="component" value="Unassembled WGS sequence"/>
</dbReference>
<dbReference type="GO" id="GO:0006865">
    <property type="term" value="P:amino acid transport"/>
    <property type="evidence" value="ECO:0007669"/>
    <property type="project" value="UniProtKB-KW"/>
</dbReference>
<keyword evidence="2 4" id="KW-0732">Signal</keyword>
<evidence type="ECO:0000259" key="5">
    <source>
        <dbReference type="Pfam" id="PF13458"/>
    </source>
</evidence>
<feature type="domain" description="Leucine-binding protein" evidence="5">
    <location>
        <begin position="31"/>
        <end position="367"/>
    </location>
</feature>
<keyword evidence="3" id="KW-0813">Transport</keyword>
<dbReference type="InterPro" id="IPR028082">
    <property type="entry name" value="Peripla_BP_I"/>
</dbReference>
<accession>A0A4Q0MNL7</accession>
<feature type="signal peptide" evidence="4">
    <location>
        <begin position="1"/>
        <end position="23"/>
    </location>
</feature>
<dbReference type="InterPro" id="IPR028081">
    <property type="entry name" value="Leu-bd"/>
</dbReference>
<name>A0A4Q0MNL7_9HYPH</name>
<evidence type="ECO:0000256" key="4">
    <source>
        <dbReference type="SAM" id="SignalP"/>
    </source>
</evidence>
<dbReference type="PANTHER" id="PTHR30483:SF6">
    <property type="entry name" value="PERIPLASMIC BINDING PROTEIN OF ABC TRANSPORTER FOR NATURAL AMINO ACIDS"/>
    <property type="match status" value="1"/>
</dbReference>
<evidence type="ECO:0000313" key="7">
    <source>
        <dbReference type="Proteomes" id="UP000289708"/>
    </source>
</evidence>
<sequence>MSRLGLLLRAGCAALAIASAAPAAEAGPDDPVKIGVLTDMSGPYSDVGGPGSVEAVKMAIEDFGGSTLGKPVVIVSGDHQNKADIGSNIARKWFDVDGVDMVTDLTNSAVALAVQALAKDQKKINLVSSTHTTELTNKACSPYGVHWTFDAYALSAGTAGAVAREGAKKWYFISADYTFGRNLEENAEKILAKYGAQTIGKSRHPLNNSDFSSNLLQAQASGADVIAVANTGNDLSNLMKQAAEFQIGKSQKLVMLSAFVTDIHAMGLDNAKGSVLTEAFYWNRDADSRKWSERFFKKMGKMPTMIQAGSYSATLHYLAAVNAAGSKDADKVMQKMRDTPINDIFWKNGRIREDGVMTHDMLLIQVKSPEQSKEPWDYYDVVGVIPGEQAFQPLSESACPLIKR</sequence>
<dbReference type="EMBL" id="RYFI01000001">
    <property type="protein sequence ID" value="RXF75408.1"/>
    <property type="molecule type" value="Genomic_DNA"/>
</dbReference>
<evidence type="ECO:0000256" key="1">
    <source>
        <dbReference type="ARBA" id="ARBA00010062"/>
    </source>
</evidence>
<evidence type="ECO:0000256" key="3">
    <source>
        <dbReference type="ARBA" id="ARBA00022970"/>
    </source>
</evidence>
<dbReference type="Pfam" id="PF13458">
    <property type="entry name" value="Peripla_BP_6"/>
    <property type="match status" value="1"/>
</dbReference>
<feature type="chain" id="PRO_5020186923" evidence="4">
    <location>
        <begin position="24"/>
        <end position="404"/>
    </location>
</feature>
<dbReference type="SUPFAM" id="SSF53822">
    <property type="entry name" value="Periplasmic binding protein-like I"/>
    <property type="match status" value="1"/>
</dbReference>
<dbReference type="OrthoDB" id="5450279at2"/>
<evidence type="ECO:0000313" key="6">
    <source>
        <dbReference type="EMBL" id="RXF75408.1"/>
    </source>
</evidence>
<dbReference type="InterPro" id="IPR051010">
    <property type="entry name" value="BCAA_transport"/>
</dbReference>
<evidence type="ECO:0000256" key="2">
    <source>
        <dbReference type="ARBA" id="ARBA00022729"/>
    </source>
</evidence>
<gene>
    <name evidence="6" type="ORF">EK403_00695</name>
</gene>
<comment type="caution">
    <text evidence="6">The sequence shown here is derived from an EMBL/GenBank/DDBJ whole genome shotgun (WGS) entry which is preliminary data.</text>
</comment>
<proteinExistence type="inferred from homology"/>
<keyword evidence="3" id="KW-0029">Amino-acid transport</keyword>
<organism evidence="6 7">
    <name type="scientific">Hansschlegelia zhihuaiae</name>
    <dbReference type="NCBI Taxonomy" id="405005"/>
    <lineage>
        <taxon>Bacteria</taxon>
        <taxon>Pseudomonadati</taxon>
        <taxon>Pseudomonadota</taxon>
        <taxon>Alphaproteobacteria</taxon>
        <taxon>Hyphomicrobiales</taxon>
        <taxon>Methylopilaceae</taxon>
        <taxon>Hansschlegelia</taxon>
    </lineage>
</organism>